<evidence type="ECO:0000313" key="2">
    <source>
        <dbReference type="Proteomes" id="UP001159179"/>
    </source>
</evidence>
<dbReference type="Proteomes" id="UP001159179">
    <property type="component" value="Unassembled WGS sequence"/>
</dbReference>
<sequence length="49" mass="5514">MVLDVYVCWQNHDFAVKDGQEPTFCPFCGTTDMEFSHEAKDLGGGEEND</sequence>
<protein>
    <submittedName>
        <fullName evidence="1">Uncharacterized protein</fullName>
    </submittedName>
</protein>
<dbReference type="EMBL" id="JAROYP010000002">
    <property type="protein sequence ID" value="MDH5160378.1"/>
    <property type="molecule type" value="Genomic_DNA"/>
</dbReference>
<reference evidence="1" key="1">
    <citation type="submission" date="2023-03" db="EMBL/GenBank/DDBJ databases">
        <title>Bacterial isolates from washroom surfaces on a university campus.</title>
        <authorList>
            <person name="Holman D.B."/>
            <person name="Gzyl K.E."/>
            <person name="Taheri A.E."/>
        </authorList>
    </citation>
    <scope>NUCLEOTIDE SEQUENCE</scope>
    <source>
        <strain evidence="1">RD03</strain>
    </source>
</reference>
<organism evidence="1 2">
    <name type="scientific">Heyndrickxia oleronia</name>
    <dbReference type="NCBI Taxonomy" id="38875"/>
    <lineage>
        <taxon>Bacteria</taxon>
        <taxon>Bacillati</taxon>
        <taxon>Bacillota</taxon>
        <taxon>Bacilli</taxon>
        <taxon>Bacillales</taxon>
        <taxon>Bacillaceae</taxon>
        <taxon>Heyndrickxia</taxon>
    </lineage>
</organism>
<dbReference type="AlphaFoldDB" id="A0AAW6SQ93"/>
<proteinExistence type="predicted"/>
<gene>
    <name evidence="1" type="ORF">P5X88_05475</name>
</gene>
<dbReference type="RefSeq" id="WP_280616037.1">
    <property type="nucleotide sequence ID" value="NZ_JAROYP010000002.1"/>
</dbReference>
<comment type="caution">
    <text evidence="1">The sequence shown here is derived from an EMBL/GenBank/DDBJ whole genome shotgun (WGS) entry which is preliminary data.</text>
</comment>
<name>A0AAW6SQ93_9BACI</name>
<accession>A0AAW6SQ93</accession>
<evidence type="ECO:0000313" key="1">
    <source>
        <dbReference type="EMBL" id="MDH5160378.1"/>
    </source>
</evidence>